<keyword evidence="2" id="KW-0249">Electron transport</keyword>
<gene>
    <name evidence="5" type="ORF">OC842_002033</name>
</gene>
<dbReference type="EMBL" id="JAPDMQ010000079">
    <property type="protein sequence ID" value="KAK0536282.1"/>
    <property type="molecule type" value="Genomic_DNA"/>
</dbReference>
<organism evidence="5 6">
    <name type="scientific">Tilletia horrida</name>
    <dbReference type="NCBI Taxonomy" id="155126"/>
    <lineage>
        <taxon>Eukaryota</taxon>
        <taxon>Fungi</taxon>
        <taxon>Dikarya</taxon>
        <taxon>Basidiomycota</taxon>
        <taxon>Ustilaginomycotina</taxon>
        <taxon>Exobasidiomycetes</taxon>
        <taxon>Tilletiales</taxon>
        <taxon>Tilletiaceae</taxon>
        <taxon>Tilletia</taxon>
    </lineage>
</organism>
<comment type="caution">
    <text evidence="5">The sequence shown here is derived from an EMBL/GenBank/DDBJ whole genome shotgun (WGS) entry which is preliminary data.</text>
</comment>
<dbReference type="AlphaFoldDB" id="A0AAN6JLG4"/>
<dbReference type="CDD" id="cd02947">
    <property type="entry name" value="TRX_family"/>
    <property type="match status" value="1"/>
</dbReference>
<evidence type="ECO:0000313" key="6">
    <source>
        <dbReference type="Proteomes" id="UP001176521"/>
    </source>
</evidence>
<dbReference type="PANTHER" id="PTHR45663:SF11">
    <property type="entry name" value="GEO12009P1"/>
    <property type="match status" value="1"/>
</dbReference>
<dbReference type="InterPro" id="IPR017937">
    <property type="entry name" value="Thioredoxin_CS"/>
</dbReference>
<evidence type="ECO:0000313" key="5">
    <source>
        <dbReference type="EMBL" id="KAK0536282.1"/>
    </source>
</evidence>
<evidence type="ECO:0000256" key="2">
    <source>
        <dbReference type="ARBA" id="ARBA00022982"/>
    </source>
</evidence>
<keyword evidence="6" id="KW-1185">Reference proteome</keyword>
<dbReference type="PROSITE" id="PS51352">
    <property type="entry name" value="THIOREDOXIN_2"/>
    <property type="match status" value="1"/>
</dbReference>
<reference evidence="5" key="1">
    <citation type="journal article" date="2023" name="PhytoFront">
        <title>Draft Genome Resources of Seven Strains of Tilletia horrida, Causal Agent of Kernel Smut of Rice.</title>
        <authorList>
            <person name="Khanal S."/>
            <person name="Antony Babu S."/>
            <person name="Zhou X.G."/>
        </authorList>
    </citation>
    <scope>NUCLEOTIDE SEQUENCE</scope>
    <source>
        <strain evidence="5">TX3</strain>
    </source>
</reference>
<evidence type="ECO:0000256" key="1">
    <source>
        <dbReference type="ARBA" id="ARBA00022448"/>
    </source>
</evidence>
<dbReference type="PROSITE" id="PS00194">
    <property type="entry name" value="THIOREDOXIN_1"/>
    <property type="match status" value="1"/>
</dbReference>
<evidence type="ECO:0000256" key="3">
    <source>
        <dbReference type="ARBA" id="ARBA00023157"/>
    </source>
</evidence>
<accession>A0AAN6JLG4</accession>
<dbReference type="Proteomes" id="UP001176521">
    <property type="component" value="Unassembled WGS sequence"/>
</dbReference>
<dbReference type="InterPro" id="IPR013766">
    <property type="entry name" value="Thioredoxin_domain"/>
</dbReference>
<dbReference type="PRINTS" id="PR00421">
    <property type="entry name" value="THIOREDOXIN"/>
</dbReference>
<evidence type="ECO:0000259" key="4">
    <source>
        <dbReference type="PROSITE" id="PS51352"/>
    </source>
</evidence>
<name>A0AAN6JLG4_9BASI</name>
<keyword evidence="1" id="KW-0813">Transport</keyword>
<dbReference type="GO" id="GO:0005737">
    <property type="term" value="C:cytoplasm"/>
    <property type="evidence" value="ECO:0007669"/>
    <property type="project" value="TreeGrafter"/>
</dbReference>
<dbReference type="PANTHER" id="PTHR45663">
    <property type="entry name" value="GEO12009P1"/>
    <property type="match status" value="1"/>
</dbReference>
<dbReference type="GO" id="GO:0015035">
    <property type="term" value="F:protein-disulfide reductase activity"/>
    <property type="evidence" value="ECO:0007669"/>
    <property type="project" value="TreeGrafter"/>
</dbReference>
<dbReference type="SUPFAM" id="SSF52833">
    <property type="entry name" value="Thioredoxin-like"/>
    <property type="match status" value="1"/>
</dbReference>
<feature type="domain" description="Thioredoxin" evidence="4">
    <location>
        <begin position="27"/>
        <end position="152"/>
    </location>
</feature>
<dbReference type="Gene3D" id="3.40.30.10">
    <property type="entry name" value="Glutaredoxin"/>
    <property type="match status" value="1"/>
</dbReference>
<dbReference type="InterPro" id="IPR036249">
    <property type="entry name" value="Thioredoxin-like_sf"/>
</dbReference>
<protein>
    <recommendedName>
        <fullName evidence="4">Thioredoxin domain-containing protein</fullName>
    </recommendedName>
</protein>
<proteinExistence type="predicted"/>
<dbReference type="Pfam" id="PF00085">
    <property type="entry name" value="Thioredoxin"/>
    <property type="match status" value="1"/>
</dbReference>
<keyword evidence="3" id="KW-1015">Disulfide bond</keyword>
<sequence>MFAIRSARLSARAAAAGVAASPAHSAVPTRRAAVSFSTCSVQQQIWADASAEVVAKRLDVGHADAEKVVLLDFTATWCPPCHMLAPHLKSVVNRKGTDLLVVDVDKEPELSQRFKVRAMPTVVAYRRGQEVSRFVGAQSEAQVEQFVDQASK</sequence>